<evidence type="ECO:0000313" key="2">
    <source>
        <dbReference type="EMBL" id="CAH0101598.1"/>
    </source>
</evidence>
<accession>A0A8J2RGD4</accession>
<comment type="caution">
    <text evidence="2">The sequence shown here is derived from an EMBL/GenBank/DDBJ whole genome shotgun (WGS) entry which is preliminary data.</text>
</comment>
<protein>
    <recommendedName>
        <fullName evidence="1">CxC3 like cysteine cluster domain-containing protein</fullName>
    </recommendedName>
</protein>
<dbReference type="Proteomes" id="UP000789390">
    <property type="component" value="Unassembled WGS sequence"/>
</dbReference>
<dbReference type="OrthoDB" id="6391007at2759"/>
<sequence length="217" mass="24984">MSDSVSTKEKARRKIRKSEVDLDNLWSEKESVALESFKLYHSCMGFSCLNCGDQRNQIVNCLDCNELFCGNCDEQKHTSNPFHERVFFSKTRPGKQLLSTEFIDHDGKIFVKSVGLVLRSTKCDKCQTLMYQNTSSEIHEVVTPKGMFNLNRIVFHCDTCSVDRKAEFTDFIVSGYFPGSPVSTKYLFSFDLLRLWRHFKYLTPADSAIHFDKILDG</sequence>
<dbReference type="Pfam" id="PF18804">
    <property type="entry name" value="CxC3"/>
    <property type="match status" value="1"/>
</dbReference>
<name>A0A8J2RGD4_9CRUS</name>
<organism evidence="2 3">
    <name type="scientific">Daphnia galeata</name>
    <dbReference type="NCBI Taxonomy" id="27404"/>
    <lineage>
        <taxon>Eukaryota</taxon>
        <taxon>Metazoa</taxon>
        <taxon>Ecdysozoa</taxon>
        <taxon>Arthropoda</taxon>
        <taxon>Crustacea</taxon>
        <taxon>Branchiopoda</taxon>
        <taxon>Diplostraca</taxon>
        <taxon>Cladocera</taxon>
        <taxon>Anomopoda</taxon>
        <taxon>Daphniidae</taxon>
        <taxon>Daphnia</taxon>
    </lineage>
</organism>
<proteinExistence type="predicted"/>
<evidence type="ECO:0000259" key="1">
    <source>
        <dbReference type="Pfam" id="PF18804"/>
    </source>
</evidence>
<evidence type="ECO:0000313" key="3">
    <source>
        <dbReference type="Proteomes" id="UP000789390"/>
    </source>
</evidence>
<dbReference type="EMBL" id="CAKKLH010000061">
    <property type="protein sequence ID" value="CAH0101598.1"/>
    <property type="molecule type" value="Genomic_DNA"/>
</dbReference>
<keyword evidence="3" id="KW-1185">Reference proteome</keyword>
<dbReference type="AlphaFoldDB" id="A0A8J2RGD4"/>
<dbReference type="InterPro" id="IPR040564">
    <property type="entry name" value="CxC3-like"/>
</dbReference>
<feature type="domain" description="CxC3 like cysteine cluster" evidence="1">
    <location>
        <begin position="120"/>
        <end position="214"/>
    </location>
</feature>
<gene>
    <name evidence="2" type="ORF">DGAL_LOCUS3935</name>
</gene>
<reference evidence="2" key="1">
    <citation type="submission" date="2021-11" db="EMBL/GenBank/DDBJ databases">
        <authorList>
            <person name="Schell T."/>
        </authorList>
    </citation>
    <scope>NUCLEOTIDE SEQUENCE</scope>
    <source>
        <strain evidence="2">M5</strain>
    </source>
</reference>